<dbReference type="RefSeq" id="XP_013754546.1">
    <property type="nucleotide sequence ID" value="XM_013899092.1"/>
</dbReference>
<dbReference type="EMBL" id="GL349480">
    <property type="protein sequence ID" value="KNC53282.1"/>
    <property type="molecule type" value="Genomic_DNA"/>
</dbReference>
<dbReference type="Proteomes" id="UP000054408">
    <property type="component" value="Unassembled WGS sequence"/>
</dbReference>
<dbReference type="AlphaFoldDB" id="A0A0L0DLU5"/>
<evidence type="ECO:0000313" key="2">
    <source>
        <dbReference type="EMBL" id="KNC53282.1"/>
    </source>
</evidence>
<evidence type="ECO:0000256" key="1">
    <source>
        <dbReference type="SAM" id="MobiDB-lite"/>
    </source>
</evidence>
<feature type="region of interest" description="Disordered" evidence="1">
    <location>
        <begin position="43"/>
        <end position="84"/>
    </location>
</feature>
<feature type="compositionally biased region" description="Basic residues" evidence="1">
    <location>
        <begin position="44"/>
        <end position="59"/>
    </location>
</feature>
<feature type="compositionally biased region" description="Basic residues" evidence="1">
    <location>
        <begin position="335"/>
        <end position="373"/>
    </location>
</feature>
<dbReference type="GeneID" id="25567390"/>
<proteinExistence type="predicted"/>
<feature type="region of interest" description="Disordered" evidence="1">
    <location>
        <begin position="308"/>
        <end position="373"/>
    </location>
</feature>
<gene>
    <name evidence="2" type="ORF">AMSG_08775</name>
</gene>
<protein>
    <submittedName>
        <fullName evidence="2">Uncharacterized protein</fullName>
    </submittedName>
</protein>
<evidence type="ECO:0000313" key="3">
    <source>
        <dbReference type="Proteomes" id="UP000054408"/>
    </source>
</evidence>
<sequence>MLRAAQADSDCSAAMSPERAQVDVYRSDFVAFNSSLRIEPPWAKQRRPWSRRRSRHHRPVPSDSSDSNPFYVDPSSSSSGEDLARKTRALETRMAAADADAAELREAARLERIFAAAQARLMYHNAELWHTKPSRAYASGSSSGASSASSSDSSRARRSVTHAGLRPRYGYHRFASLFRDDGSGALRTRALNRASYHYSRSVRLPLPSRAISEPARQRGWKDWILDWPRSVSRRDHPSLPPPWPHIYLRPHDEPHCPRCSFWAAYRVDAHGRAYQTARPRKELDDELDAWRCAHCGIVYDGPPPGIRDALESGIPAPRTRSPPPVDVIVVDRSRASRRSRVSRRPRRSSRPRRSHRSHRSRRSRRAHRSRHRR</sequence>
<accession>A0A0L0DLU5</accession>
<name>A0A0L0DLU5_THETB</name>
<reference evidence="2 3" key="1">
    <citation type="submission" date="2010-05" db="EMBL/GenBank/DDBJ databases">
        <title>The Genome Sequence of Thecamonas trahens ATCC 50062.</title>
        <authorList>
            <consortium name="The Broad Institute Genome Sequencing Platform"/>
            <person name="Russ C."/>
            <person name="Cuomo C."/>
            <person name="Shea T."/>
            <person name="Young S.K."/>
            <person name="Zeng Q."/>
            <person name="Koehrsen M."/>
            <person name="Haas B."/>
            <person name="Borodovsky M."/>
            <person name="Guigo R."/>
            <person name="Alvarado L."/>
            <person name="Berlin A."/>
            <person name="Bochicchio J."/>
            <person name="Borenstein D."/>
            <person name="Chapman S."/>
            <person name="Chen Z."/>
            <person name="Freedman E."/>
            <person name="Gellesch M."/>
            <person name="Goldberg J."/>
            <person name="Griggs A."/>
            <person name="Gujja S."/>
            <person name="Heilman E."/>
            <person name="Heiman D."/>
            <person name="Hepburn T."/>
            <person name="Howarth C."/>
            <person name="Jen D."/>
            <person name="Larson L."/>
            <person name="Mehta T."/>
            <person name="Park D."/>
            <person name="Pearson M."/>
            <person name="Roberts A."/>
            <person name="Saif S."/>
            <person name="Shenoy N."/>
            <person name="Sisk P."/>
            <person name="Stolte C."/>
            <person name="Sykes S."/>
            <person name="Thomson T."/>
            <person name="Walk T."/>
            <person name="White J."/>
            <person name="Yandava C."/>
            <person name="Burger G."/>
            <person name="Gray M.W."/>
            <person name="Holland P.W.H."/>
            <person name="King N."/>
            <person name="Lang F.B.F."/>
            <person name="Roger A.J."/>
            <person name="Ruiz-Trillo I."/>
            <person name="Lander E."/>
            <person name="Nusbaum C."/>
        </authorList>
    </citation>
    <scope>NUCLEOTIDE SEQUENCE [LARGE SCALE GENOMIC DNA]</scope>
    <source>
        <strain evidence="2 3">ATCC 50062</strain>
    </source>
</reference>
<organism evidence="2 3">
    <name type="scientific">Thecamonas trahens ATCC 50062</name>
    <dbReference type="NCBI Taxonomy" id="461836"/>
    <lineage>
        <taxon>Eukaryota</taxon>
        <taxon>Apusozoa</taxon>
        <taxon>Apusomonadida</taxon>
        <taxon>Apusomonadidae</taxon>
        <taxon>Thecamonas</taxon>
    </lineage>
</organism>
<feature type="region of interest" description="Disordered" evidence="1">
    <location>
        <begin position="135"/>
        <end position="161"/>
    </location>
</feature>
<keyword evidence="3" id="KW-1185">Reference proteome</keyword>
<feature type="compositionally biased region" description="Low complexity" evidence="1">
    <location>
        <begin position="135"/>
        <end position="153"/>
    </location>
</feature>